<sequence length="322" mass="34714">MDRAPDIDWRLAARVSSLRADDLPRLDRHDLTRLVADLRVRARGAGEIAAEHMGVDSVGAGRIRVVDWVGWGRAAGEMLESTVAELGLPRRPDGALTRLRATGNGVVAGLAVRFAGRRLLGQYDAYSGSDTLYLVAPSIVSHEQRFGFVPADFRLWVALHEQTHALQFRLAPWLRDHIRAAAVTVMAAESSPLSGITDWARGGDLSTVLLGGANAETLGGLSATMSFLEGHADYVADTAGRRHIRTVARLRRHFTRGEATGLARLVQALDKSAQYREGLAFCRAVAGRARPAALQAAFVEPANLPTAAEIADPAAWITRVHG</sequence>
<dbReference type="AlphaFoldDB" id="A0A7H0H5W5"/>
<proteinExistence type="predicted"/>
<dbReference type="NCBIfam" id="TIGR03883">
    <property type="entry name" value="DUF2342_F420"/>
    <property type="match status" value="1"/>
</dbReference>
<organism evidence="1 2">
    <name type="scientific">Tessaracoccus defluvii</name>
    <dbReference type="NCBI Taxonomy" id="1285901"/>
    <lineage>
        <taxon>Bacteria</taxon>
        <taxon>Bacillati</taxon>
        <taxon>Actinomycetota</taxon>
        <taxon>Actinomycetes</taxon>
        <taxon>Propionibacteriales</taxon>
        <taxon>Propionibacteriaceae</taxon>
        <taxon>Tessaracoccus</taxon>
    </lineage>
</organism>
<dbReference type="Pfam" id="PF10103">
    <property type="entry name" value="Zincin_2"/>
    <property type="match status" value="1"/>
</dbReference>
<dbReference type="Proteomes" id="UP000516117">
    <property type="component" value="Chromosome"/>
</dbReference>
<gene>
    <name evidence="1" type="ORF">H9L22_17865</name>
</gene>
<accession>A0A7H0H5W5</accession>
<dbReference type="RefSeq" id="WP_187721051.1">
    <property type="nucleotide sequence ID" value="NZ_BAABBL010000017.1"/>
</dbReference>
<keyword evidence="1" id="KW-0378">Hydrolase</keyword>
<dbReference type="InterPro" id="IPR018766">
    <property type="entry name" value="Zinicin_2"/>
</dbReference>
<dbReference type="Gene3D" id="1.20.150.30">
    <property type="entry name" value="Zincin-like metallopeptidase, N-terminal domain"/>
    <property type="match status" value="1"/>
</dbReference>
<keyword evidence="1" id="KW-0482">Metalloprotease</keyword>
<reference evidence="1 2" key="1">
    <citation type="submission" date="2020-08" db="EMBL/GenBank/DDBJ databases">
        <title>Genome sequence of Tessaracoccus defluvii JCM 17540T.</title>
        <authorList>
            <person name="Hyun D.-W."/>
            <person name="Bae J.-W."/>
        </authorList>
    </citation>
    <scope>NUCLEOTIDE SEQUENCE [LARGE SCALE GENOMIC DNA]</scope>
    <source>
        <strain evidence="1 2">JCM 17540</strain>
    </source>
</reference>
<dbReference type="SUPFAM" id="SSF55486">
    <property type="entry name" value="Metalloproteases ('zincins'), catalytic domain"/>
    <property type="match status" value="1"/>
</dbReference>
<protein>
    <submittedName>
        <fullName evidence="1">Zinc-dependent metalloprotease</fullName>
    </submittedName>
</protein>
<keyword evidence="2" id="KW-1185">Reference proteome</keyword>
<dbReference type="EMBL" id="CP060789">
    <property type="protein sequence ID" value="QNP55931.1"/>
    <property type="molecule type" value="Genomic_DNA"/>
</dbReference>
<dbReference type="KEGG" id="tdf:H9L22_17865"/>
<evidence type="ECO:0000313" key="2">
    <source>
        <dbReference type="Proteomes" id="UP000516117"/>
    </source>
</evidence>
<name>A0A7H0H5W5_9ACTN</name>
<dbReference type="GO" id="GO:0008237">
    <property type="term" value="F:metallopeptidase activity"/>
    <property type="evidence" value="ECO:0007669"/>
    <property type="project" value="UniProtKB-KW"/>
</dbReference>
<dbReference type="InterPro" id="IPR022454">
    <property type="entry name" value="CHP03883_F420-assoc"/>
</dbReference>
<keyword evidence="1" id="KW-0645">Protease</keyword>
<dbReference type="NCBIfam" id="TIGR03624">
    <property type="entry name" value="putative hydrolase"/>
    <property type="match status" value="1"/>
</dbReference>
<dbReference type="PANTHER" id="PTHR39420">
    <property type="match status" value="1"/>
</dbReference>
<evidence type="ECO:0000313" key="1">
    <source>
        <dbReference type="EMBL" id="QNP55931.1"/>
    </source>
</evidence>
<dbReference type="PANTHER" id="PTHR39420:SF1">
    <property type="entry name" value="HYDROLASE"/>
    <property type="match status" value="1"/>
</dbReference>
<dbReference type="GO" id="GO:0006508">
    <property type="term" value="P:proteolysis"/>
    <property type="evidence" value="ECO:0007669"/>
    <property type="project" value="UniProtKB-KW"/>
</dbReference>
<dbReference type="InterPro" id="IPR042271">
    <property type="entry name" value="Zinicin_2_N"/>
</dbReference>